<dbReference type="EMBL" id="BOLY01000004">
    <property type="protein sequence ID" value="GIZ43753.1"/>
    <property type="molecule type" value="Genomic_DNA"/>
</dbReference>
<dbReference type="OrthoDB" id="2129069at2759"/>
<sequence length="297" mass="33051">MAVVPTLFCNSLRRRPSYASVIPTLLAQAKYDQEPEQLLNTHDIAVPITVETDPRTGISKPTRHLRFLLLSPSSVADDKLEATLERIQHFSFLTTEPITIIFLLNPTRNTSFQSARHLAENGAGPRADGVGGTMAFTKLQAEMMNSILLPHIPILPLHRVDSLPTLLQSHAAKYLNHKPHPTRSTTTSRDLMQLCTLRQPMQGFTTNVLSDTFDNLHDMAQAMSRPPNAPASSSPTAIAAFALDILSQPIERWDENGTLRMSSDDPSPQGRLKTLKRLVGQAETEAMVDFWREEKEL</sequence>
<proteinExistence type="predicted"/>
<accession>A0A9P3CSV4</accession>
<comment type="caution">
    <text evidence="1">The sequence shown here is derived from an EMBL/GenBank/DDBJ whole genome shotgun (WGS) entry which is preliminary data.</text>
</comment>
<dbReference type="AlphaFoldDB" id="A0A9P3CSV4"/>
<dbReference type="GeneID" id="68292544"/>
<reference evidence="1 2" key="1">
    <citation type="submission" date="2021-01" db="EMBL/GenBank/DDBJ databases">
        <title>Cercospora kikuchii MAFF 305040 whole genome shotgun sequence.</title>
        <authorList>
            <person name="Kashiwa T."/>
            <person name="Suzuki T."/>
        </authorList>
    </citation>
    <scope>NUCLEOTIDE SEQUENCE [LARGE SCALE GENOMIC DNA]</scope>
    <source>
        <strain evidence="1 2">MAFF 305040</strain>
    </source>
</reference>
<evidence type="ECO:0000313" key="2">
    <source>
        <dbReference type="Proteomes" id="UP000825890"/>
    </source>
</evidence>
<gene>
    <name evidence="1" type="ORF">CKM354_000696900</name>
</gene>
<protein>
    <submittedName>
        <fullName evidence="1">Uncharacterized protein</fullName>
    </submittedName>
</protein>
<dbReference type="RefSeq" id="XP_044658240.1">
    <property type="nucleotide sequence ID" value="XM_044802305.1"/>
</dbReference>
<dbReference type="Proteomes" id="UP000825890">
    <property type="component" value="Unassembled WGS sequence"/>
</dbReference>
<keyword evidence="2" id="KW-1185">Reference proteome</keyword>
<evidence type="ECO:0000313" key="1">
    <source>
        <dbReference type="EMBL" id="GIZ43753.1"/>
    </source>
</evidence>
<organism evidence="1 2">
    <name type="scientific">Cercospora kikuchii</name>
    <dbReference type="NCBI Taxonomy" id="84275"/>
    <lineage>
        <taxon>Eukaryota</taxon>
        <taxon>Fungi</taxon>
        <taxon>Dikarya</taxon>
        <taxon>Ascomycota</taxon>
        <taxon>Pezizomycotina</taxon>
        <taxon>Dothideomycetes</taxon>
        <taxon>Dothideomycetidae</taxon>
        <taxon>Mycosphaerellales</taxon>
        <taxon>Mycosphaerellaceae</taxon>
        <taxon>Cercospora</taxon>
    </lineage>
</organism>
<name>A0A9P3CSV4_9PEZI</name>